<evidence type="ECO:0000256" key="5">
    <source>
        <dbReference type="ARBA" id="ARBA00022737"/>
    </source>
</evidence>
<keyword evidence="5" id="KW-0677">Repeat</keyword>
<feature type="non-terminal residue" evidence="15">
    <location>
        <position position="454"/>
    </location>
</feature>
<dbReference type="PROSITE" id="PS50853">
    <property type="entry name" value="FN3"/>
    <property type="match status" value="1"/>
</dbReference>
<dbReference type="EC" id="2.7.10.1" evidence="2"/>
<keyword evidence="7 11" id="KW-0067">ATP-binding</keyword>
<protein>
    <recommendedName>
        <fullName evidence="2">receptor protein-tyrosine kinase</fullName>
        <ecNumber evidence="2">2.7.10.1</ecNumber>
    </recommendedName>
</protein>
<evidence type="ECO:0000256" key="2">
    <source>
        <dbReference type="ARBA" id="ARBA00011902"/>
    </source>
</evidence>
<dbReference type="CDD" id="cd00063">
    <property type="entry name" value="FN3"/>
    <property type="match status" value="1"/>
</dbReference>
<dbReference type="InterPro" id="IPR020635">
    <property type="entry name" value="Tyr_kinase_cat_dom"/>
</dbReference>
<keyword evidence="3 12" id="KW-0812">Transmembrane</keyword>
<keyword evidence="6 11" id="KW-0547">Nucleotide-binding</keyword>
<dbReference type="SUPFAM" id="SSF49265">
    <property type="entry name" value="Fibronectin type III"/>
    <property type="match status" value="1"/>
</dbReference>
<evidence type="ECO:0000256" key="9">
    <source>
        <dbReference type="ARBA" id="ARBA00023136"/>
    </source>
</evidence>
<evidence type="ECO:0000259" key="14">
    <source>
        <dbReference type="PROSITE" id="PS50853"/>
    </source>
</evidence>
<comment type="subcellular location">
    <subcellularLocation>
        <location evidence="1">Membrane</location>
        <topology evidence="1">Single-pass type I membrane protein</topology>
    </subcellularLocation>
</comment>
<evidence type="ECO:0000256" key="6">
    <source>
        <dbReference type="ARBA" id="ARBA00022741"/>
    </source>
</evidence>
<dbReference type="Pfam" id="PF07714">
    <property type="entry name" value="PK_Tyr_Ser-Thr"/>
    <property type="match status" value="1"/>
</dbReference>
<evidence type="ECO:0000256" key="4">
    <source>
        <dbReference type="ARBA" id="ARBA00022729"/>
    </source>
</evidence>
<evidence type="ECO:0000256" key="3">
    <source>
        <dbReference type="ARBA" id="ARBA00022692"/>
    </source>
</evidence>
<dbReference type="InterPro" id="IPR000719">
    <property type="entry name" value="Prot_kinase_dom"/>
</dbReference>
<evidence type="ECO:0000256" key="1">
    <source>
        <dbReference type="ARBA" id="ARBA00004479"/>
    </source>
</evidence>
<dbReference type="AlphaFoldDB" id="A0A1B6KQR0"/>
<evidence type="ECO:0000256" key="8">
    <source>
        <dbReference type="ARBA" id="ARBA00022989"/>
    </source>
</evidence>
<sequence length="454" mass="51736">RLGGLPMDHQEEDSSITCKKYFYKSIYESSLIKNNFQKLNLGKNLTGKNKFHGGNSSSQRKIHDKDNLKVFHGKDSVSTKQNHKQKKYLTFEEKALNYSNGHVIKNLSHFTKYTIMVRVCREKLMKEEENDYELRCSHHEMITVRTLKKDEADIIDSKSVTHEIIEEDDNKVLVITWEEPLDPNGVIVAFLIEHRRSDLENGKAITECLTHLAYITSGKRYNLRGLNPGKYTYRLRTVSLAGPGIFTDPFDFEIEPISHFFYYTFLLVTLIVVLALVGSGVYYIQMTRQSRLDLDQLLASAVDTTEHTIPPPADIENSWKIDRENIEIVRELGQGSFGKVYEGILNPLKVPCAIKTVTDVSHTSALWNEFTVMRRAAGVPHIVQLLGIVSRDGTPVVMVMELLSLGDLKSFLRSTRAEPPPELTVLRMAAQIADAMVFMETNRFVHRDLAARNC</sequence>
<dbReference type="InterPro" id="IPR017441">
    <property type="entry name" value="Protein_kinase_ATP_BS"/>
</dbReference>
<dbReference type="InterPro" id="IPR050122">
    <property type="entry name" value="RTK"/>
</dbReference>
<name>A0A1B6KQR0_9HEMI</name>
<dbReference type="InterPro" id="IPR003961">
    <property type="entry name" value="FN3_dom"/>
</dbReference>
<evidence type="ECO:0000256" key="11">
    <source>
        <dbReference type="PROSITE-ProRule" id="PRU10141"/>
    </source>
</evidence>
<evidence type="ECO:0000259" key="13">
    <source>
        <dbReference type="PROSITE" id="PS50011"/>
    </source>
</evidence>
<keyword evidence="8 12" id="KW-1133">Transmembrane helix</keyword>
<reference evidence="15" key="1">
    <citation type="submission" date="2015-11" db="EMBL/GenBank/DDBJ databases">
        <title>De novo transcriptome assembly of four potential Pierce s Disease insect vectors from Arizona vineyards.</title>
        <authorList>
            <person name="Tassone E.E."/>
        </authorList>
    </citation>
    <scope>NUCLEOTIDE SEQUENCE</scope>
</reference>
<dbReference type="InterPro" id="IPR036116">
    <property type="entry name" value="FN3_sf"/>
</dbReference>
<feature type="binding site" evidence="11">
    <location>
        <position position="355"/>
    </location>
    <ligand>
        <name>ATP</name>
        <dbReference type="ChEBI" id="CHEBI:30616"/>
    </ligand>
</feature>
<dbReference type="Gene3D" id="1.10.510.10">
    <property type="entry name" value="Transferase(Phosphotransferase) domain 1"/>
    <property type="match status" value="1"/>
</dbReference>
<evidence type="ECO:0000256" key="12">
    <source>
        <dbReference type="SAM" id="Phobius"/>
    </source>
</evidence>
<evidence type="ECO:0000313" key="15">
    <source>
        <dbReference type="EMBL" id="JAT13778.1"/>
    </source>
</evidence>
<dbReference type="GO" id="GO:0007169">
    <property type="term" value="P:cell surface receptor protein tyrosine kinase signaling pathway"/>
    <property type="evidence" value="ECO:0007669"/>
    <property type="project" value="TreeGrafter"/>
</dbReference>
<evidence type="ECO:0000256" key="10">
    <source>
        <dbReference type="ARBA" id="ARBA00023180"/>
    </source>
</evidence>
<dbReference type="GO" id="GO:0005886">
    <property type="term" value="C:plasma membrane"/>
    <property type="evidence" value="ECO:0007669"/>
    <property type="project" value="TreeGrafter"/>
</dbReference>
<dbReference type="InterPro" id="IPR011009">
    <property type="entry name" value="Kinase-like_dom_sf"/>
</dbReference>
<feature type="domain" description="Fibronectin type-III" evidence="14">
    <location>
        <begin position="159"/>
        <end position="257"/>
    </location>
</feature>
<dbReference type="Gene3D" id="2.60.40.10">
    <property type="entry name" value="Immunoglobulins"/>
    <property type="match status" value="2"/>
</dbReference>
<dbReference type="SUPFAM" id="SSF56112">
    <property type="entry name" value="Protein kinase-like (PK-like)"/>
    <property type="match status" value="1"/>
</dbReference>
<dbReference type="EMBL" id="GEBQ01026199">
    <property type="protein sequence ID" value="JAT13778.1"/>
    <property type="molecule type" value="Transcribed_RNA"/>
</dbReference>
<feature type="domain" description="Protein kinase" evidence="13">
    <location>
        <begin position="326"/>
        <end position="454"/>
    </location>
</feature>
<evidence type="ECO:0000256" key="7">
    <source>
        <dbReference type="ARBA" id="ARBA00022840"/>
    </source>
</evidence>
<dbReference type="GO" id="GO:0005524">
    <property type="term" value="F:ATP binding"/>
    <property type="evidence" value="ECO:0007669"/>
    <property type="project" value="UniProtKB-UniRule"/>
</dbReference>
<organism evidence="15">
    <name type="scientific">Graphocephala atropunctata</name>
    <dbReference type="NCBI Taxonomy" id="36148"/>
    <lineage>
        <taxon>Eukaryota</taxon>
        <taxon>Metazoa</taxon>
        <taxon>Ecdysozoa</taxon>
        <taxon>Arthropoda</taxon>
        <taxon>Hexapoda</taxon>
        <taxon>Insecta</taxon>
        <taxon>Pterygota</taxon>
        <taxon>Neoptera</taxon>
        <taxon>Paraneoptera</taxon>
        <taxon>Hemiptera</taxon>
        <taxon>Auchenorrhyncha</taxon>
        <taxon>Membracoidea</taxon>
        <taxon>Cicadellidae</taxon>
        <taxon>Cicadellinae</taxon>
        <taxon>Cicadellini</taxon>
        <taxon>Graphocephala</taxon>
    </lineage>
</organism>
<dbReference type="Gene3D" id="3.30.200.20">
    <property type="entry name" value="Phosphorylase Kinase, domain 1"/>
    <property type="match status" value="1"/>
</dbReference>
<feature type="transmembrane region" description="Helical" evidence="12">
    <location>
        <begin position="260"/>
        <end position="284"/>
    </location>
</feature>
<dbReference type="InterPro" id="IPR013783">
    <property type="entry name" value="Ig-like_fold"/>
</dbReference>
<proteinExistence type="predicted"/>
<dbReference type="InterPro" id="IPR001245">
    <property type="entry name" value="Ser-Thr/Tyr_kinase_cat_dom"/>
</dbReference>
<gene>
    <name evidence="15" type="ORF">g.10081</name>
</gene>
<feature type="non-terminal residue" evidence="15">
    <location>
        <position position="1"/>
    </location>
</feature>
<keyword evidence="10" id="KW-0325">Glycoprotein</keyword>
<accession>A0A1B6KQR0</accession>
<dbReference type="PANTHER" id="PTHR24416:SF525">
    <property type="entry name" value="INSULIN-LIKE RECEPTOR"/>
    <property type="match status" value="1"/>
</dbReference>
<dbReference type="SMART" id="SM00219">
    <property type="entry name" value="TyrKc"/>
    <property type="match status" value="1"/>
</dbReference>
<dbReference type="PANTHER" id="PTHR24416">
    <property type="entry name" value="TYROSINE-PROTEIN KINASE RECEPTOR"/>
    <property type="match status" value="1"/>
</dbReference>
<dbReference type="GO" id="GO:0043235">
    <property type="term" value="C:receptor complex"/>
    <property type="evidence" value="ECO:0007669"/>
    <property type="project" value="TreeGrafter"/>
</dbReference>
<dbReference type="GO" id="GO:0004714">
    <property type="term" value="F:transmembrane receptor protein tyrosine kinase activity"/>
    <property type="evidence" value="ECO:0007669"/>
    <property type="project" value="UniProtKB-EC"/>
</dbReference>
<keyword evidence="9 12" id="KW-0472">Membrane</keyword>
<keyword evidence="4" id="KW-0732">Signal</keyword>
<dbReference type="PROSITE" id="PS00107">
    <property type="entry name" value="PROTEIN_KINASE_ATP"/>
    <property type="match status" value="1"/>
</dbReference>
<dbReference type="PROSITE" id="PS50011">
    <property type="entry name" value="PROTEIN_KINASE_DOM"/>
    <property type="match status" value="1"/>
</dbReference>